<accession>A0AA36B7Z0</accession>
<evidence type="ECO:0000313" key="1">
    <source>
        <dbReference type="EMBL" id="CAI9729541.1"/>
    </source>
</evidence>
<dbReference type="EMBL" id="OX597823">
    <property type="protein sequence ID" value="CAI9729541.1"/>
    <property type="molecule type" value="Genomic_DNA"/>
</dbReference>
<sequence>MRQEVPKIGVDVRIQRSLHVEAPAWMVCDVISAVVISDGAAGGSIGGGALSGGENVCCGSCGDRESEKF</sequence>
<evidence type="ECO:0000313" key="2">
    <source>
        <dbReference type="Proteomes" id="UP001162480"/>
    </source>
</evidence>
<proteinExistence type="predicted"/>
<reference evidence="1" key="1">
    <citation type="submission" date="2023-08" db="EMBL/GenBank/DDBJ databases">
        <authorList>
            <person name="Alioto T."/>
            <person name="Alioto T."/>
            <person name="Gomez Garrido J."/>
        </authorList>
    </citation>
    <scope>NUCLEOTIDE SEQUENCE</scope>
</reference>
<organism evidence="1 2">
    <name type="scientific">Octopus vulgaris</name>
    <name type="common">Common octopus</name>
    <dbReference type="NCBI Taxonomy" id="6645"/>
    <lineage>
        <taxon>Eukaryota</taxon>
        <taxon>Metazoa</taxon>
        <taxon>Spiralia</taxon>
        <taxon>Lophotrochozoa</taxon>
        <taxon>Mollusca</taxon>
        <taxon>Cephalopoda</taxon>
        <taxon>Coleoidea</taxon>
        <taxon>Octopodiformes</taxon>
        <taxon>Octopoda</taxon>
        <taxon>Incirrata</taxon>
        <taxon>Octopodidae</taxon>
        <taxon>Octopus</taxon>
    </lineage>
</organism>
<keyword evidence="2" id="KW-1185">Reference proteome</keyword>
<protein>
    <submittedName>
        <fullName evidence="1">Uncharacterized protein</fullName>
    </submittedName>
</protein>
<gene>
    <name evidence="1" type="ORF">OCTVUL_1B011329</name>
</gene>
<name>A0AA36B7Z0_OCTVU</name>
<dbReference type="Proteomes" id="UP001162480">
    <property type="component" value="Chromosome 10"/>
</dbReference>
<dbReference type="AlphaFoldDB" id="A0AA36B7Z0"/>